<dbReference type="STRING" id="93759.A0A1R3J7X4"/>
<evidence type="ECO:0000256" key="4">
    <source>
        <dbReference type="RuleBase" id="RU004453"/>
    </source>
</evidence>
<comment type="caution">
    <text evidence="6">The sequence shown here is derived from an EMBL/GenBank/DDBJ whole genome shotgun (WGS) entry which is preliminary data.</text>
</comment>
<name>A0A1R3J7X4_9ROSI</name>
<evidence type="ECO:0000256" key="1">
    <source>
        <dbReference type="ARBA" id="ARBA00022801"/>
    </source>
</evidence>
<sequence length="89" mass="10120">MLSIGGAKLGLALSPPWLVSCDPNNRAAFIKSSITITRKYGFESFDGMDIDQEFPSNHAETCQTLFKEWQNYEEGCRHQMHRMEDSSSM</sequence>
<organism evidence="6 7">
    <name type="scientific">Corchorus olitorius</name>
    <dbReference type="NCBI Taxonomy" id="93759"/>
    <lineage>
        <taxon>Eukaryota</taxon>
        <taxon>Viridiplantae</taxon>
        <taxon>Streptophyta</taxon>
        <taxon>Embryophyta</taxon>
        <taxon>Tracheophyta</taxon>
        <taxon>Spermatophyta</taxon>
        <taxon>Magnoliopsida</taxon>
        <taxon>eudicotyledons</taxon>
        <taxon>Gunneridae</taxon>
        <taxon>Pentapetalae</taxon>
        <taxon>rosids</taxon>
        <taxon>malvids</taxon>
        <taxon>Malvales</taxon>
        <taxon>Malvaceae</taxon>
        <taxon>Grewioideae</taxon>
        <taxon>Apeibeae</taxon>
        <taxon>Corchorus</taxon>
    </lineage>
</organism>
<dbReference type="InterPro" id="IPR001223">
    <property type="entry name" value="Glyco_hydro18_cat"/>
</dbReference>
<evidence type="ECO:0000313" key="7">
    <source>
        <dbReference type="Proteomes" id="UP000187203"/>
    </source>
</evidence>
<dbReference type="PROSITE" id="PS01095">
    <property type="entry name" value="GH18_1"/>
    <property type="match status" value="1"/>
</dbReference>
<gene>
    <name evidence="6" type="ORF">COLO4_18756</name>
</gene>
<evidence type="ECO:0000313" key="6">
    <source>
        <dbReference type="EMBL" id="OMO90941.1"/>
    </source>
</evidence>
<dbReference type="GO" id="GO:0004553">
    <property type="term" value="F:hydrolase activity, hydrolyzing O-glycosyl compounds"/>
    <property type="evidence" value="ECO:0007669"/>
    <property type="project" value="InterPro"/>
</dbReference>
<dbReference type="SUPFAM" id="SSF51445">
    <property type="entry name" value="(Trans)glycosidases"/>
    <property type="match status" value="1"/>
</dbReference>
<evidence type="ECO:0000256" key="3">
    <source>
        <dbReference type="RuleBase" id="RU000489"/>
    </source>
</evidence>
<dbReference type="GO" id="GO:0005975">
    <property type="term" value="P:carbohydrate metabolic process"/>
    <property type="evidence" value="ECO:0007669"/>
    <property type="project" value="InterPro"/>
</dbReference>
<dbReference type="Proteomes" id="UP000187203">
    <property type="component" value="Unassembled WGS sequence"/>
</dbReference>
<comment type="similarity">
    <text evidence="4">Belongs to the glycosyl hydrolase 18 family.</text>
</comment>
<keyword evidence="7" id="KW-1185">Reference proteome</keyword>
<dbReference type="AlphaFoldDB" id="A0A1R3J7X4"/>
<evidence type="ECO:0000259" key="5">
    <source>
        <dbReference type="PROSITE" id="PS51910"/>
    </source>
</evidence>
<dbReference type="PROSITE" id="PS51910">
    <property type="entry name" value="GH18_2"/>
    <property type="match status" value="1"/>
</dbReference>
<dbReference type="InterPro" id="IPR017853">
    <property type="entry name" value="GH"/>
</dbReference>
<protein>
    <recommendedName>
        <fullName evidence="5">GH18 domain-containing protein</fullName>
    </recommendedName>
</protein>
<keyword evidence="1 3" id="KW-0378">Hydrolase</keyword>
<accession>A0A1R3J7X4</accession>
<evidence type="ECO:0000256" key="2">
    <source>
        <dbReference type="ARBA" id="ARBA00023295"/>
    </source>
</evidence>
<feature type="domain" description="GH18" evidence="5">
    <location>
        <begin position="1"/>
        <end position="89"/>
    </location>
</feature>
<proteinExistence type="inferred from homology"/>
<keyword evidence="2 3" id="KW-0326">Glycosidase</keyword>
<dbReference type="Pfam" id="PF00704">
    <property type="entry name" value="Glyco_hydro_18"/>
    <property type="match status" value="1"/>
</dbReference>
<dbReference type="EMBL" id="AWUE01016498">
    <property type="protein sequence ID" value="OMO90941.1"/>
    <property type="molecule type" value="Genomic_DNA"/>
</dbReference>
<reference evidence="7" key="1">
    <citation type="submission" date="2013-09" db="EMBL/GenBank/DDBJ databases">
        <title>Corchorus olitorius genome sequencing.</title>
        <authorList>
            <person name="Alam M."/>
            <person name="Haque M.S."/>
            <person name="Islam M.S."/>
            <person name="Emdad E.M."/>
            <person name="Islam M.M."/>
            <person name="Ahmed B."/>
            <person name="Halim A."/>
            <person name="Hossen Q.M.M."/>
            <person name="Hossain M.Z."/>
            <person name="Ahmed R."/>
            <person name="Khan M.M."/>
            <person name="Islam R."/>
            <person name="Rashid M.M."/>
            <person name="Khan S.A."/>
            <person name="Rahman M.S."/>
            <person name="Alam M."/>
            <person name="Yahiya A.S."/>
            <person name="Khan M.S."/>
            <person name="Azam M.S."/>
            <person name="Haque T."/>
            <person name="Lashkar M.Z.H."/>
            <person name="Akhand A.I."/>
            <person name="Morshed G."/>
            <person name="Roy S."/>
            <person name="Uddin K.S."/>
            <person name="Rabeya T."/>
            <person name="Hossain A.S."/>
            <person name="Chowdhury A."/>
            <person name="Snigdha A.R."/>
            <person name="Mortoza M.S."/>
            <person name="Matin S.A."/>
            <person name="Hoque S.M.E."/>
            <person name="Islam M.K."/>
            <person name="Roy D.K."/>
            <person name="Haider R."/>
            <person name="Moosa M.M."/>
            <person name="Elias S.M."/>
            <person name="Hasan A.M."/>
            <person name="Jahan S."/>
            <person name="Shafiuddin M."/>
            <person name="Mahmood N."/>
            <person name="Shommy N.S."/>
        </authorList>
    </citation>
    <scope>NUCLEOTIDE SEQUENCE [LARGE SCALE GENOMIC DNA]</scope>
    <source>
        <strain evidence="7">cv. O-4</strain>
    </source>
</reference>
<dbReference type="InterPro" id="IPR001579">
    <property type="entry name" value="Glyco_hydro_18_chit_AS"/>
</dbReference>
<dbReference type="Gene3D" id="3.20.20.80">
    <property type="entry name" value="Glycosidases"/>
    <property type="match status" value="1"/>
</dbReference>